<keyword evidence="3" id="KW-1185">Reference proteome</keyword>
<sequence length="608" mass="66511">ANRVLSRRHHLKIEGTTYPLEVISLQCWGNQVSKPLMVRQDEVFAGEDGGSDSNRRPGYRSDDSSQGRPKNTSTDDSTSIKKHPKSNIAANLNFHPAPPKKIPADEDRRPGRNSPLASNVKTADSPGLAHHTTFARTQFREESGQLKDTFAADSSSSQSKPKGNIADGFTYNPKHPISDRSDLNPGQLKNTSTDELSSNPKYSKSTIVGSTKFNSEQPKNTSTDELSSNPKHSKSTIGDSTKFNSGQPKNTSTDELGSNPKHSKSTIEDSSKFNSGQPKNTSTHELSSNPKHSKSTIGDSIKFNSGPPKNTSTDELNLNLKFSKNHIGDSVNFKPSNLQNSSPDEFLLNPRNPEDFSTSSSNGSSLMAAGWSSSNSPTVNSSTATNPNNHLDQKLLSTEFLVDPAAHTYISVFMKDTINDILGQSSVEMKTETGDGYNKVILTAKSPHLSQQFYKAARETSDIFIKCQRLLRVERIDLSNISADVTKQLQFYLYQCGIWSSGNGERLQMIGPYEDIVGFMKKWTSAGGDFARFVHLSQEEVSPGSSRPPVVGMDNIHQSTTDDHNVTHDVHNHRVRSGGRSEEPGARGGSRGLDTTSRSNTPSDKPRK</sequence>
<proteinExistence type="predicted"/>
<feature type="region of interest" description="Disordered" evidence="1">
    <location>
        <begin position="147"/>
        <end position="315"/>
    </location>
</feature>
<accession>A0A2G9QG43</accession>
<feature type="compositionally biased region" description="Low complexity" evidence="1">
    <location>
        <begin position="372"/>
        <end position="387"/>
    </location>
</feature>
<feature type="region of interest" description="Disordered" evidence="1">
    <location>
        <begin position="45"/>
        <end position="129"/>
    </location>
</feature>
<name>A0A2G9QG43_AQUCT</name>
<dbReference type="Proteomes" id="UP000228934">
    <property type="component" value="Unassembled WGS sequence"/>
</dbReference>
<feature type="compositionally biased region" description="Polar residues" evidence="1">
    <location>
        <begin position="355"/>
        <end position="365"/>
    </location>
</feature>
<evidence type="ECO:0000313" key="3">
    <source>
        <dbReference type="Proteomes" id="UP000228934"/>
    </source>
</evidence>
<gene>
    <name evidence="2" type="ORF">AB205_0083330</name>
</gene>
<feature type="compositionally biased region" description="Polar residues" evidence="1">
    <location>
        <begin position="152"/>
        <end position="161"/>
    </location>
</feature>
<feature type="compositionally biased region" description="Polar residues" evidence="1">
    <location>
        <begin position="187"/>
        <end position="256"/>
    </location>
</feature>
<feature type="region of interest" description="Disordered" evidence="1">
    <location>
        <begin position="332"/>
        <end position="387"/>
    </location>
</feature>
<feature type="compositionally biased region" description="Polar residues" evidence="1">
    <location>
        <begin position="333"/>
        <end position="343"/>
    </location>
</feature>
<feature type="compositionally biased region" description="Polar residues" evidence="1">
    <location>
        <begin position="66"/>
        <end position="77"/>
    </location>
</feature>
<reference evidence="3" key="1">
    <citation type="journal article" date="2017" name="Nat. Commun.">
        <title>The North American bullfrog draft genome provides insight into hormonal regulation of long noncoding RNA.</title>
        <authorList>
            <person name="Hammond S.A."/>
            <person name="Warren R.L."/>
            <person name="Vandervalk B.P."/>
            <person name="Kucuk E."/>
            <person name="Khan H."/>
            <person name="Gibb E.A."/>
            <person name="Pandoh P."/>
            <person name="Kirk H."/>
            <person name="Zhao Y."/>
            <person name="Jones M."/>
            <person name="Mungall A.J."/>
            <person name="Coope R."/>
            <person name="Pleasance S."/>
            <person name="Moore R.A."/>
            <person name="Holt R.A."/>
            <person name="Round J.M."/>
            <person name="Ohora S."/>
            <person name="Walle B.V."/>
            <person name="Veldhoen N."/>
            <person name="Helbing C.C."/>
            <person name="Birol I."/>
        </authorList>
    </citation>
    <scope>NUCLEOTIDE SEQUENCE [LARGE SCALE GENOMIC DNA]</scope>
</reference>
<feature type="compositionally biased region" description="Basic and acidic residues" evidence="1">
    <location>
        <begin position="53"/>
        <end position="65"/>
    </location>
</feature>
<dbReference type="AlphaFoldDB" id="A0A2G9QG43"/>
<evidence type="ECO:0000256" key="1">
    <source>
        <dbReference type="SAM" id="MobiDB-lite"/>
    </source>
</evidence>
<organism evidence="2 3">
    <name type="scientific">Aquarana catesbeiana</name>
    <name type="common">American bullfrog</name>
    <name type="synonym">Rana catesbeiana</name>
    <dbReference type="NCBI Taxonomy" id="8400"/>
    <lineage>
        <taxon>Eukaryota</taxon>
        <taxon>Metazoa</taxon>
        <taxon>Chordata</taxon>
        <taxon>Craniata</taxon>
        <taxon>Vertebrata</taxon>
        <taxon>Euteleostomi</taxon>
        <taxon>Amphibia</taxon>
        <taxon>Batrachia</taxon>
        <taxon>Anura</taxon>
        <taxon>Neobatrachia</taxon>
        <taxon>Ranoidea</taxon>
        <taxon>Ranidae</taxon>
        <taxon>Aquarana</taxon>
    </lineage>
</organism>
<feature type="region of interest" description="Disordered" evidence="1">
    <location>
        <begin position="541"/>
        <end position="608"/>
    </location>
</feature>
<feature type="compositionally biased region" description="Polar residues" evidence="1">
    <location>
        <begin position="593"/>
        <end position="608"/>
    </location>
</feature>
<feature type="compositionally biased region" description="Polar residues" evidence="1">
    <location>
        <begin position="272"/>
        <end position="298"/>
    </location>
</feature>
<dbReference type="EMBL" id="KV999835">
    <property type="protein sequence ID" value="PIO14589.1"/>
    <property type="molecule type" value="Genomic_DNA"/>
</dbReference>
<feature type="compositionally biased region" description="Basic and acidic residues" evidence="1">
    <location>
        <begin position="560"/>
        <end position="572"/>
    </location>
</feature>
<protein>
    <submittedName>
        <fullName evidence="2">Uncharacterized protein</fullName>
    </submittedName>
</protein>
<feature type="non-terminal residue" evidence="2">
    <location>
        <position position="1"/>
    </location>
</feature>
<evidence type="ECO:0000313" key="2">
    <source>
        <dbReference type="EMBL" id="PIO14589.1"/>
    </source>
</evidence>